<dbReference type="RefSeq" id="WP_185382396.1">
    <property type="nucleotide sequence ID" value="NZ_JAAROV010000002.1"/>
</dbReference>
<organism evidence="1 2">
    <name type="scientific">Listeria booriae</name>
    <dbReference type="NCBI Taxonomy" id="1552123"/>
    <lineage>
        <taxon>Bacteria</taxon>
        <taxon>Bacillati</taxon>
        <taxon>Bacillota</taxon>
        <taxon>Bacilli</taxon>
        <taxon>Bacillales</taxon>
        <taxon>Listeriaceae</taxon>
        <taxon>Listeria</taxon>
    </lineage>
</organism>
<dbReference type="Proteomes" id="UP000543379">
    <property type="component" value="Unassembled WGS sequence"/>
</dbReference>
<evidence type="ECO:0008006" key="3">
    <source>
        <dbReference type="Google" id="ProtNLM"/>
    </source>
</evidence>
<dbReference type="EMBL" id="JAAROV010000002">
    <property type="protein sequence ID" value="MBC1316919.1"/>
    <property type="molecule type" value="Genomic_DNA"/>
</dbReference>
<sequence length="47" mass="5705">MVTFEQLDVDKLFIDEAHNYKNLFLYTKMRNVAGYLKRQHKNPPTYL</sequence>
<gene>
    <name evidence="1" type="ORF">HB811_09040</name>
</gene>
<comment type="caution">
    <text evidence="1">The sequence shown here is derived from an EMBL/GenBank/DDBJ whole genome shotgun (WGS) entry which is preliminary data.</text>
</comment>
<evidence type="ECO:0000313" key="2">
    <source>
        <dbReference type="Proteomes" id="UP000543379"/>
    </source>
</evidence>
<name>A0A841XV55_9LIST</name>
<dbReference type="AlphaFoldDB" id="A0A841XV55"/>
<accession>A0A841XV55</accession>
<proteinExistence type="predicted"/>
<reference evidence="1 2" key="1">
    <citation type="submission" date="2020-03" db="EMBL/GenBank/DDBJ databases">
        <title>Soil Listeria distribution.</title>
        <authorList>
            <person name="Liao J."/>
            <person name="Wiedmann M."/>
        </authorList>
    </citation>
    <scope>NUCLEOTIDE SEQUENCE [LARGE SCALE GENOMIC DNA]</scope>
    <source>
        <strain evidence="1 2">FSL L7-1816</strain>
    </source>
</reference>
<protein>
    <recommendedName>
        <fullName evidence="3">Helicase/UvrB N-terminal domain-containing protein</fullName>
    </recommendedName>
</protein>
<evidence type="ECO:0000313" key="1">
    <source>
        <dbReference type="EMBL" id="MBC1316919.1"/>
    </source>
</evidence>